<dbReference type="AlphaFoldDB" id="A0A239BYP2"/>
<reference evidence="1 2" key="1">
    <citation type="submission" date="2017-06" db="EMBL/GenBank/DDBJ databases">
        <authorList>
            <person name="Kim H.J."/>
            <person name="Triplett B.A."/>
        </authorList>
    </citation>
    <scope>NUCLEOTIDE SEQUENCE [LARGE SCALE GENOMIC DNA]</scope>
    <source>
        <strain evidence="1 2">DSM 13116</strain>
    </source>
</reference>
<accession>A0A239BYP2</accession>
<sequence length="278" mass="30820">MLRITSEYFSEQEAKSPTRRSFAQNTGIQKNKKPGACKSFSVRFKESIAPIYEAMTSYSLRHNPNFDNYWHPLHSDADVFAVEEWERQQGTRVFLRDCLSCSIALDYNFTDNTSGIHTAIGQLEYEAKSNNDASAIGQLGRHLSAAIQSLPFYKNAPLVAAVPARPGKTSPDLPTALAKQLAASLGLTDLTPHFQYYGPKAQLKELPLDERWAAWEGARLSMSDAGAALLKDHSVILIDDKYQSGVSANFVAMILQQHGAAEIYGLYAVKTLRDKDNT</sequence>
<gene>
    <name evidence="1" type="ORF">SAMN04488503_2839</name>
</gene>
<protein>
    <submittedName>
        <fullName evidence="1">Predicted amidophosphoribosyltransferases</fullName>
    </submittedName>
</protein>
<keyword evidence="1" id="KW-0808">Transferase</keyword>
<dbReference type="Proteomes" id="UP000198324">
    <property type="component" value="Unassembled WGS sequence"/>
</dbReference>
<dbReference type="OrthoDB" id="9779910at2"/>
<keyword evidence="1" id="KW-0328">Glycosyltransferase</keyword>
<organism evidence="1 2">
    <name type="scientific">Humidesulfovibrio mexicanus</name>
    <dbReference type="NCBI Taxonomy" id="147047"/>
    <lineage>
        <taxon>Bacteria</taxon>
        <taxon>Pseudomonadati</taxon>
        <taxon>Thermodesulfobacteriota</taxon>
        <taxon>Desulfovibrionia</taxon>
        <taxon>Desulfovibrionales</taxon>
        <taxon>Desulfovibrionaceae</taxon>
        <taxon>Humidesulfovibrio</taxon>
    </lineage>
</organism>
<evidence type="ECO:0000313" key="2">
    <source>
        <dbReference type="Proteomes" id="UP000198324"/>
    </source>
</evidence>
<evidence type="ECO:0000313" key="1">
    <source>
        <dbReference type="EMBL" id="SNS12204.1"/>
    </source>
</evidence>
<dbReference type="InterPro" id="IPR029057">
    <property type="entry name" value="PRTase-like"/>
</dbReference>
<keyword evidence="2" id="KW-1185">Reference proteome</keyword>
<name>A0A239BYP2_9BACT</name>
<proteinExistence type="predicted"/>
<dbReference type="GO" id="GO:0016757">
    <property type="term" value="F:glycosyltransferase activity"/>
    <property type="evidence" value="ECO:0007669"/>
    <property type="project" value="UniProtKB-KW"/>
</dbReference>
<dbReference type="RefSeq" id="WP_143337391.1">
    <property type="nucleotide sequence ID" value="NZ_FZOC01000006.1"/>
</dbReference>
<dbReference type="Gene3D" id="3.40.50.2020">
    <property type="match status" value="1"/>
</dbReference>
<dbReference type="EMBL" id="FZOC01000006">
    <property type="protein sequence ID" value="SNS12204.1"/>
    <property type="molecule type" value="Genomic_DNA"/>
</dbReference>
<dbReference type="SUPFAM" id="SSF53271">
    <property type="entry name" value="PRTase-like"/>
    <property type="match status" value="1"/>
</dbReference>